<dbReference type="AlphaFoldDB" id="A0A556PR29"/>
<keyword evidence="6" id="KW-0966">Cell projection</keyword>
<reference evidence="6 7" key="1">
    <citation type="submission" date="2019-07" db="EMBL/GenBank/DDBJ databases">
        <title>Allobacillus sp. nov. SKP isolated from shrimp paste of Euphausiacea.</title>
        <authorList>
            <person name="Kanchanasin P."/>
            <person name="Tanasupawat S."/>
            <person name="Shi W."/>
            <person name="Wu L."/>
            <person name="Ma J."/>
        </authorList>
    </citation>
    <scope>NUCLEOTIDE SEQUENCE [LARGE SCALE GENOMIC DNA]</scope>
    <source>
        <strain evidence="6 7">SKP4-8</strain>
    </source>
</reference>
<dbReference type="GO" id="GO:0009424">
    <property type="term" value="C:bacterial-type flagellum hook"/>
    <property type="evidence" value="ECO:0007669"/>
    <property type="project" value="InterPro"/>
</dbReference>
<dbReference type="InterPro" id="IPR001029">
    <property type="entry name" value="Flagellin_N"/>
</dbReference>
<evidence type="ECO:0000259" key="5">
    <source>
        <dbReference type="Pfam" id="PF00700"/>
    </source>
</evidence>
<gene>
    <name evidence="6" type="primary">flgL</name>
    <name evidence="6" type="ORF">FPQ13_03675</name>
</gene>
<dbReference type="OrthoDB" id="9758307at2"/>
<dbReference type="GO" id="GO:0071973">
    <property type="term" value="P:bacterial-type flagellum-dependent cell motility"/>
    <property type="evidence" value="ECO:0007669"/>
    <property type="project" value="InterPro"/>
</dbReference>
<dbReference type="NCBIfam" id="TIGR02550">
    <property type="entry name" value="flagell_flgL"/>
    <property type="match status" value="1"/>
</dbReference>
<dbReference type="Proteomes" id="UP000316425">
    <property type="component" value="Unassembled WGS sequence"/>
</dbReference>
<accession>A0A556PR29</accession>
<dbReference type="InterPro" id="IPR046358">
    <property type="entry name" value="Flagellin_C"/>
</dbReference>
<keyword evidence="3" id="KW-0975">Bacterial flagellum</keyword>
<evidence type="ECO:0000259" key="4">
    <source>
        <dbReference type="Pfam" id="PF00669"/>
    </source>
</evidence>
<dbReference type="RefSeq" id="WP_144088012.1">
    <property type="nucleotide sequence ID" value="NZ_VMHE01000003.1"/>
</dbReference>
<feature type="domain" description="Flagellin N-terminal" evidence="4">
    <location>
        <begin position="4"/>
        <end position="140"/>
    </location>
</feature>
<dbReference type="EMBL" id="VMHE01000003">
    <property type="protein sequence ID" value="TSJ66848.1"/>
    <property type="molecule type" value="Genomic_DNA"/>
</dbReference>
<proteinExistence type="inferred from homology"/>
<evidence type="ECO:0000313" key="6">
    <source>
        <dbReference type="EMBL" id="TSJ66848.1"/>
    </source>
</evidence>
<dbReference type="Pfam" id="PF00669">
    <property type="entry name" value="Flagellin_N"/>
    <property type="match status" value="1"/>
</dbReference>
<dbReference type="Pfam" id="PF00700">
    <property type="entry name" value="Flagellin_C"/>
    <property type="match status" value="1"/>
</dbReference>
<keyword evidence="6" id="KW-0282">Flagellum</keyword>
<keyword evidence="6" id="KW-0969">Cilium</keyword>
<sequence length="295" mass="33013">MRITQSMISQNMLKNISNSYSQIDKYMDQLSTGKKINRPSDDPVVAMRGVSHRDSLGKIEQYERNIAEVNNWMDNSDDALNEAGQALHRVRELIIQASNDTYEENQRNNISKEVDQLKKHLVDIANTKVNNKYIFNGTNTTEARFDKDGQLINAANPNNNNVEIELADGIKVRSNVNPANAFPADLFAKLDDVVAELENPDASNATIEGFIEDIDGFTQSLTNERADLGARMNRVELMESRIAQQRVATTDLMSSNEDADMEKVIMNLVQAESVHRAALGAGSRVIQPTLLDFLR</sequence>
<evidence type="ECO:0000256" key="1">
    <source>
        <dbReference type="ARBA" id="ARBA00004365"/>
    </source>
</evidence>
<dbReference type="Gene3D" id="1.20.1330.10">
    <property type="entry name" value="f41 fragment of flagellin, N-terminal domain"/>
    <property type="match status" value="1"/>
</dbReference>
<comment type="similarity">
    <text evidence="2">Belongs to the bacterial flagellin family.</text>
</comment>
<name>A0A556PR29_9BACI</name>
<dbReference type="PANTHER" id="PTHR42792">
    <property type="entry name" value="FLAGELLIN"/>
    <property type="match status" value="1"/>
</dbReference>
<dbReference type="PANTHER" id="PTHR42792:SF1">
    <property type="entry name" value="FLAGELLAR HOOK-ASSOCIATED PROTEIN 3"/>
    <property type="match status" value="1"/>
</dbReference>
<dbReference type="InterPro" id="IPR013384">
    <property type="entry name" value="Flagell_FlgL"/>
</dbReference>
<dbReference type="SUPFAM" id="SSF64518">
    <property type="entry name" value="Phase 1 flagellin"/>
    <property type="match status" value="1"/>
</dbReference>
<evidence type="ECO:0000313" key="7">
    <source>
        <dbReference type="Proteomes" id="UP000316425"/>
    </source>
</evidence>
<protein>
    <submittedName>
        <fullName evidence="6">Flagellar hook-associated protein FlgL</fullName>
    </submittedName>
</protein>
<organism evidence="6 7">
    <name type="scientific">Allobacillus salarius</name>
    <dbReference type="NCBI Taxonomy" id="1955272"/>
    <lineage>
        <taxon>Bacteria</taxon>
        <taxon>Bacillati</taxon>
        <taxon>Bacillota</taxon>
        <taxon>Bacilli</taxon>
        <taxon>Bacillales</taxon>
        <taxon>Bacillaceae</taxon>
        <taxon>Allobacillus</taxon>
    </lineage>
</organism>
<dbReference type="GO" id="GO:0005198">
    <property type="term" value="F:structural molecule activity"/>
    <property type="evidence" value="ECO:0007669"/>
    <property type="project" value="InterPro"/>
</dbReference>
<feature type="domain" description="Flagellin C-terminal" evidence="5">
    <location>
        <begin position="212"/>
        <end position="293"/>
    </location>
</feature>
<dbReference type="InterPro" id="IPR001492">
    <property type="entry name" value="Flagellin"/>
</dbReference>
<evidence type="ECO:0000256" key="2">
    <source>
        <dbReference type="ARBA" id="ARBA00005709"/>
    </source>
</evidence>
<comment type="subcellular location">
    <subcellularLocation>
        <location evidence="1">Bacterial flagellum</location>
    </subcellularLocation>
</comment>
<keyword evidence="7" id="KW-1185">Reference proteome</keyword>
<evidence type="ECO:0000256" key="3">
    <source>
        <dbReference type="ARBA" id="ARBA00023143"/>
    </source>
</evidence>
<comment type="caution">
    <text evidence="6">The sequence shown here is derived from an EMBL/GenBank/DDBJ whole genome shotgun (WGS) entry which is preliminary data.</text>
</comment>